<dbReference type="Proteomes" id="UP000037904">
    <property type="component" value="Unassembled WGS sequence"/>
</dbReference>
<evidence type="ECO:0000313" key="4">
    <source>
        <dbReference type="Proteomes" id="UP000037904"/>
    </source>
</evidence>
<dbReference type="Gene3D" id="3.40.50.1460">
    <property type="match status" value="1"/>
</dbReference>
<dbReference type="InterPro" id="IPR050452">
    <property type="entry name" value="Metacaspase"/>
</dbReference>
<protein>
    <submittedName>
        <fullName evidence="3">Caspase protein</fullName>
    </submittedName>
</protein>
<dbReference type="PANTHER" id="PTHR48104:SF30">
    <property type="entry name" value="METACASPASE-1"/>
    <property type="match status" value="1"/>
</dbReference>
<sequence>MDDVSSEISRPVKAWIILIGINEYPQKDIKDLNGCVRDVDNLETFFQMHFQDVPLDIRKLASNLSEQKLPTFDNVMREMDDVKKNGIIKDYELGSHFDELAAKGANLFVVLDCCHSGGGDRYDSQNVRQINHLLAAGHELGTVIEPKAIQDQDSDRAGSIAPSRWTEVRNYTLLAACHPNQFAKECRDSNGNKNGALTLTMLSSIETLRHNGQFLTYKSLYSDIRAKIGLKSPGQGPNLFGKVDRPIFCLGKQLTTRHATVVNTRNTDNGDIQICIDQGSIHGVHCGEIWQVYPHGQIQMRNPIATATIVEVGAIQAFANVPAGVGDIKRGCILSLGSPVYGNPLAVFVENNVLREKLIELPQMGVTFLSDSSTATDFKICPNNQGEHLVIDSTDTPMRNSPNYTPTQGMDPGADKIVEFRNFLKPLAHYWRIIKLENDEGDLNKDFEFCCPIYAKVGESIMLKFKNTRAKLNSKDFEGLYNNSRSLYFTLLNIRTDRKVKILVPDFEAEGVDSVAVAPGETHETTINLSFLSTDGDATEITDIFKVIVTDRIASFASLATADHFRLGNTVHDFNEEFGSMLQQGSELRVGERQLPPQPTKWQTSQHTVTVTRG</sequence>
<evidence type="ECO:0000256" key="1">
    <source>
        <dbReference type="ARBA" id="ARBA00009005"/>
    </source>
</evidence>
<dbReference type="EMBL" id="JXCE01000439">
    <property type="protein sequence ID" value="KPA37306.1"/>
    <property type="molecule type" value="Genomic_DNA"/>
</dbReference>
<dbReference type="AlphaFoldDB" id="A0A0M9EQ89"/>
<feature type="region of interest" description="Disordered" evidence="2">
    <location>
        <begin position="594"/>
        <end position="614"/>
    </location>
</feature>
<organism evidence="3 4">
    <name type="scientific">Fusarium langsethiae</name>
    <dbReference type="NCBI Taxonomy" id="179993"/>
    <lineage>
        <taxon>Eukaryota</taxon>
        <taxon>Fungi</taxon>
        <taxon>Dikarya</taxon>
        <taxon>Ascomycota</taxon>
        <taxon>Pezizomycotina</taxon>
        <taxon>Sordariomycetes</taxon>
        <taxon>Hypocreomycetidae</taxon>
        <taxon>Hypocreales</taxon>
        <taxon>Nectriaceae</taxon>
        <taxon>Fusarium</taxon>
    </lineage>
</organism>
<evidence type="ECO:0000256" key="2">
    <source>
        <dbReference type="SAM" id="MobiDB-lite"/>
    </source>
</evidence>
<accession>A0A0M9EQ89</accession>
<dbReference type="GO" id="GO:0004197">
    <property type="term" value="F:cysteine-type endopeptidase activity"/>
    <property type="evidence" value="ECO:0007669"/>
    <property type="project" value="TreeGrafter"/>
</dbReference>
<proteinExistence type="inferred from homology"/>
<name>A0A0M9EQ89_FUSLA</name>
<reference evidence="3 4" key="1">
    <citation type="submission" date="2015-04" db="EMBL/GenBank/DDBJ databases">
        <title>The draft genome sequence of Fusarium langsethiae, a T-2/HT-2 mycotoxin producer.</title>
        <authorList>
            <person name="Lysoe E."/>
            <person name="Divon H.H."/>
            <person name="Terzi V."/>
            <person name="Orru L."/>
            <person name="Lamontanara A."/>
            <person name="Kolseth A.-K."/>
            <person name="Frandsen R.J."/>
            <person name="Nielsen K."/>
            <person name="Thrane U."/>
        </authorList>
    </citation>
    <scope>NUCLEOTIDE SEQUENCE [LARGE SCALE GENOMIC DNA]</scope>
    <source>
        <strain evidence="3 4">Fl201059</strain>
    </source>
</reference>
<keyword evidence="4" id="KW-1185">Reference proteome</keyword>
<comment type="similarity">
    <text evidence="1">Belongs to the peptidase C14B family.</text>
</comment>
<dbReference type="Gene3D" id="3.40.50.12660">
    <property type="match status" value="1"/>
</dbReference>
<dbReference type="GO" id="GO:0005737">
    <property type="term" value="C:cytoplasm"/>
    <property type="evidence" value="ECO:0007669"/>
    <property type="project" value="TreeGrafter"/>
</dbReference>
<gene>
    <name evidence="3" type="ORF">FLAG1_09888</name>
</gene>
<dbReference type="PANTHER" id="PTHR48104">
    <property type="entry name" value="METACASPASE-4"/>
    <property type="match status" value="1"/>
</dbReference>
<evidence type="ECO:0000313" key="3">
    <source>
        <dbReference type="EMBL" id="KPA37306.1"/>
    </source>
</evidence>
<comment type="caution">
    <text evidence="3">The sequence shown here is derived from an EMBL/GenBank/DDBJ whole genome shotgun (WGS) entry which is preliminary data.</text>
</comment>
<feature type="compositionally biased region" description="Polar residues" evidence="2">
    <location>
        <begin position="600"/>
        <end position="614"/>
    </location>
</feature>
<dbReference type="GO" id="GO:0006508">
    <property type="term" value="P:proteolysis"/>
    <property type="evidence" value="ECO:0007669"/>
    <property type="project" value="TreeGrafter"/>
</dbReference>